<keyword evidence="5" id="KW-1185">Reference proteome</keyword>
<dbReference type="SUPFAM" id="SSF53850">
    <property type="entry name" value="Periplasmic binding protein-like II"/>
    <property type="match status" value="1"/>
</dbReference>
<name>C5BJU8_TERTT</name>
<keyword evidence="1" id="KW-0732">Signal</keyword>
<dbReference type="InterPro" id="IPR026289">
    <property type="entry name" value="SBP_TakP-like"/>
</dbReference>
<dbReference type="GO" id="GO:0055085">
    <property type="term" value="P:transmembrane transport"/>
    <property type="evidence" value="ECO:0007669"/>
    <property type="project" value="InterPro"/>
</dbReference>
<sequence length="383" mass="42025">MAQSSRARARYTPWWLPTALILLLALCLVLLALLVVDRSTSVQVQSPGQQVADEGQRLHWKMVTTWPKNFPGLGLAPENFARLVEELSDGRLQITVHGANEIVPAMGVFGAVSSGSVQMGHGAAYYWKGKIPAAVFFTTVPFGMNAQELNGWLHYGGGMALWREAYAPFNLVPFAAGNTGVQMGGWFNKEINSIADIQGLKMRIPGLGGEVFTRAGGEAVNIPGGELYTALQSGVIDATEWVGPYNDLAFGFHQIAKYYYYPGWHEPGPTLEIIVNKDAYASLPADLQAVVEVAARAVNQDMLDEYTARNNAALEELVERHGVQLRAFPPAVLAEFKRQSATLYEEMSQKDPLFAKVYASYAAYLNAVRGYHALTEEAYFEAR</sequence>
<dbReference type="PANTHER" id="PTHR33376">
    <property type="match status" value="1"/>
</dbReference>
<reference evidence="4 5" key="1">
    <citation type="journal article" date="2009" name="PLoS ONE">
        <title>The complete genome of Teredinibacter turnerae T7901: an intracellular endosymbiont of marine wood-boring bivalves (shipworms).</title>
        <authorList>
            <person name="Yang J.C."/>
            <person name="Madupu R."/>
            <person name="Durkin A.S."/>
            <person name="Ekborg N.A."/>
            <person name="Pedamallu C.S."/>
            <person name="Hostetler J.B."/>
            <person name="Radune D."/>
            <person name="Toms B.S."/>
            <person name="Henrissat B."/>
            <person name="Coutinho P.M."/>
            <person name="Schwarz S."/>
            <person name="Field L."/>
            <person name="Trindade-Silva A.E."/>
            <person name="Soares C.A.G."/>
            <person name="Elshahawi S."/>
            <person name="Hanora A."/>
            <person name="Schmidt E.W."/>
            <person name="Haygood M.G."/>
            <person name="Posfai J."/>
            <person name="Benner J."/>
            <person name="Madinger C."/>
            <person name="Nove J."/>
            <person name="Anton B."/>
            <person name="Chaudhary K."/>
            <person name="Foster J."/>
            <person name="Holman A."/>
            <person name="Kumar S."/>
            <person name="Lessard P.A."/>
            <person name="Luyten Y.A."/>
            <person name="Slatko B."/>
            <person name="Wood N."/>
            <person name="Wu B."/>
            <person name="Teplitski M."/>
            <person name="Mougous J.D."/>
            <person name="Ward N."/>
            <person name="Eisen J.A."/>
            <person name="Badger J.H."/>
            <person name="Distel D.L."/>
        </authorList>
    </citation>
    <scope>NUCLEOTIDE SEQUENCE [LARGE SCALE GENOMIC DNA]</scope>
    <source>
        <strain evidence="5">ATCC 39867 / T7901</strain>
    </source>
</reference>
<keyword evidence="3" id="KW-0479">Metal-binding</keyword>
<dbReference type="CDD" id="cd13604">
    <property type="entry name" value="PBP2_TRAP_ketoacid_lactate_like"/>
    <property type="match status" value="1"/>
</dbReference>
<protein>
    <submittedName>
        <fullName evidence="4">Bacterial extracellular solute-binding protein, family 7</fullName>
    </submittedName>
</protein>
<dbReference type="eggNOG" id="COG4663">
    <property type="taxonomic scope" value="Bacteria"/>
</dbReference>
<feature type="binding site" evidence="3">
    <location>
        <position position="266"/>
    </location>
    <ligand>
        <name>substrate</name>
    </ligand>
</feature>
<gene>
    <name evidence="4" type="ordered locus">TERTU_4590</name>
</gene>
<evidence type="ECO:0000256" key="1">
    <source>
        <dbReference type="ARBA" id="ARBA00022729"/>
    </source>
</evidence>
<organism evidence="4 5">
    <name type="scientific">Teredinibacter turnerae (strain ATCC 39867 / T7901)</name>
    <dbReference type="NCBI Taxonomy" id="377629"/>
    <lineage>
        <taxon>Bacteria</taxon>
        <taxon>Pseudomonadati</taxon>
        <taxon>Pseudomonadota</taxon>
        <taxon>Gammaproteobacteria</taxon>
        <taxon>Cellvibrionales</taxon>
        <taxon>Cellvibrionaceae</taxon>
        <taxon>Teredinibacter</taxon>
    </lineage>
</organism>
<feature type="binding site" evidence="2">
    <location>
        <position position="182"/>
    </location>
    <ligand>
        <name>substrate</name>
    </ligand>
</feature>
<dbReference type="RefSeq" id="WP_015818628.1">
    <property type="nucleotide sequence ID" value="NC_012997.1"/>
</dbReference>
<dbReference type="STRING" id="377629.TERTU_4590"/>
<dbReference type="AlphaFoldDB" id="C5BJU8"/>
<dbReference type="Pfam" id="PF03480">
    <property type="entry name" value="DctP"/>
    <property type="match status" value="1"/>
</dbReference>
<accession>C5BJU8</accession>
<dbReference type="PIRSF" id="PIRSF039026">
    <property type="entry name" value="SiaP"/>
    <property type="match status" value="1"/>
</dbReference>
<feature type="binding site" evidence="3">
    <location>
        <position position="240"/>
    </location>
    <ligand>
        <name>substrate</name>
    </ligand>
</feature>
<dbReference type="PANTHER" id="PTHR33376:SF5">
    <property type="entry name" value="EXTRACYTOPLASMIC SOLUTE RECEPTOR PROTEIN"/>
    <property type="match status" value="1"/>
</dbReference>
<dbReference type="EMBL" id="CP001614">
    <property type="protein sequence ID" value="ACR12516.1"/>
    <property type="molecule type" value="Genomic_DNA"/>
</dbReference>
<feature type="binding site" evidence="2">
    <location>
        <position position="203"/>
    </location>
    <ligand>
        <name>substrate</name>
    </ligand>
</feature>
<evidence type="ECO:0000256" key="3">
    <source>
        <dbReference type="PIRSR" id="PIRSR039026-2"/>
    </source>
</evidence>
<evidence type="ECO:0000313" key="5">
    <source>
        <dbReference type="Proteomes" id="UP000009080"/>
    </source>
</evidence>
<dbReference type="GO" id="GO:0046872">
    <property type="term" value="F:metal ion binding"/>
    <property type="evidence" value="ECO:0007669"/>
    <property type="project" value="UniProtKB-KW"/>
</dbReference>
<dbReference type="GO" id="GO:0031317">
    <property type="term" value="C:tripartite ATP-independent periplasmic transporter complex"/>
    <property type="evidence" value="ECO:0007669"/>
    <property type="project" value="InterPro"/>
</dbReference>
<evidence type="ECO:0000256" key="2">
    <source>
        <dbReference type="PIRSR" id="PIRSR039026-1"/>
    </source>
</evidence>
<evidence type="ECO:0000313" key="4">
    <source>
        <dbReference type="EMBL" id="ACR12516.1"/>
    </source>
</evidence>
<dbReference type="NCBIfam" id="NF037995">
    <property type="entry name" value="TRAP_S1"/>
    <property type="match status" value="1"/>
</dbReference>
<dbReference type="OrthoDB" id="9769667at2"/>
<proteinExistence type="predicted"/>
<dbReference type="InterPro" id="IPR018389">
    <property type="entry name" value="DctP_fam"/>
</dbReference>
<dbReference type="Gene3D" id="3.40.190.10">
    <property type="entry name" value="Periplasmic binding protein-like II"/>
    <property type="match status" value="1"/>
</dbReference>
<dbReference type="InterPro" id="IPR038404">
    <property type="entry name" value="TRAP_DctP_sf"/>
</dbReference>
<dbReference type="Proteomes" id="UP000009080">
    <property type="component" value="Chromosome"/>
</dbReference>
<dbReference type="HOGENOM" id="CLU_036176_0_1_6"/>
<dbReference type="Gene3D" id="3.40.190.170">
    <property type="entry name" value="Bacterial extracellular solute-binding protein, family 7"/>
    <property type="match status" value="1"/>
</dbReference>
<feature type="binding site" evidence="3">
    <location>
        <position position="241"/>
    </location>
    <ligand>
        <name>Na(+)</name>
        <dbReference type="ChEBI" id="CHEBI:29101"/>
    </ligand>
</feature>
<dbReference type="KEGG" id="ttu:TERTU_4590"/>